<evidence type="ECO:0000256" key="4">
    <source>
        <dbReference type="PROSITE-ProRule" id="PRU00108"/>
    </source>
</evidence>
<evidence type="ECO:0000256" key="1">
    <source>
        <dbReference type="ARBA" id="ARBA00023125"/>
    </source>
</evidence>
<dbReference type="InterPro" id="IPR017970">
    <property type="entry name" value="Homeobox_CS"/>
</dbReference>
<keyword evidence="1 4" id="KW-0238">DNA-binding</keyword>
<dbReference type="InterPro" id="IPR009057">
    <property type="entry name" value="Homeodomain-like_sf"/>
</dbReference>
<keyword evidence="2 4" id="KW-0371">Homeobox</keyword>
<dbReference type="KEGG" id="pvp:111735671"/>
<dbReference type="Pfam" id="PF05920">
    <property type="entry name" value="Homeobox_KN"/>
    <property type="match status" value="1"/>
</dbReference>
<keyword evidence="7" id="KW-1185">Reference proteome</keyword>
<evidence type="ECO:0000313" key="7">
    <source>
        <dbReference type="Proteomes" id="UP000515202"/>
    </source>
</evidence>
<dbReference type="Proteomes" id="UP000515202">
    <property type="component" value="Unplaced"/>
</dbReference>
<feature type="non-terminal residue" evidence="8">
    <location>
        <position position="1"/>
    </location>
</feature>
<reference evidence="8" key="1">
    <citation type="submission" date="2025-08" db="UniProtKB">
        <authorList>
            <consortium name="RefSeq"/>
        </authorList>
    </citation>
    <scope>IDENTIFICATION</scope>
    <source>
        <tissue evidence="8">Kidney</tissue>
    </source>
</reference>
<dbReference type="PROSITE" id="PS50071">
    <property type="entry name" value="HOMEOBOX_2"/>
    <property type="match status" value="1"/>
</dbReference>
<evidence type="ECO:0000259" key="6">
    <source>
        <dbReference type="PROSITE" id="PS50071"/>
    </source>
</evidence>
<feature type="non-terminal residue" evidence="8">
    <location>
        <position position="140"/>
    </location>
</feature>
<organism evidence="7 8">
    <name type="scientific">Pteropus vampyrus</name>
    <name type="common">Large flying fox</name>
    <dbReference type="NCBI Taxonomy" id="132908"/>
    <lineage>
        <taxon>Eukaryota</taxon>
        <taxon>Metazoa</taxon>
        <taxon>Chordata</taxon>
        <taxon>Craniata</taxon>
        <taxon>Vertebrata</taxon>
        <taxon>Euteleostomi</taxon>
        <taxon>Mammalia</taxon>
        <taxon>Eutheria</taxon>
        <taxon>Laurasiatheria</taxon>
        <taxon>Chiroptera</taxon>
        <taxon>Yinpterochiroptera</taxon>
        <taxon>Pteropodoidea</taxon>
        <taxon>Pteropodidae</taxon>
        <taxon>Pteropodinae</taxon>
        <taxon>Pteropus</taxon>
    </lineage>
</organism>
<evidence type="ECO:0000256" key="5">
    <source>
        <dbReference type="SAM" id="MobiDB-lite"/>
    </source>
</evidence>
<dbReference type="GO" id="GO:0003677">
    <property type="term" value="F:DNA binding"/>
    <property type="evidence" value="ECO:0007669"/>
    <property type="project" value="UniProtKB-UniRule"/>
</dbReference>
<dbReference type="CDD" id="cd00086">
    <property type="entry name" value="homeodomain"/>
    <property type="match status" value="1"/>
</dbReference>
<feature type="domain" description="Homeobox" evidence="6">
    <location>
        <begin position="1"/>
        <end position="28"/>
    </location>
</feature>
<dbReference type="SUPFAM" id="SSF46689">
    <property type="entry name" value="Homeodomain-like"/>
    <property type="match status" value="1"/>
</dbReference>
<feature type="compositionally biased region" description="Polar residues" evidence="5">
    <location>
        <begin position="124"/>
        <end position="133"/>
    </location>
</feature>
<dbReference type="InterPro" id="IPR008422">
    <property type="entry name" value="KN_HD"/>
</dbReference>
<name>A0A6P6C6E1_PTEVA</name>
<sequence>ENLALETSLTEDQIYNWFANYRRRQRAGLLRARPAAGDTSEDPGASGGRLEAPQPSRHRRLGPGSADRPQWPGGEERGPAQPTETTTQGPWEPLGLTSDFAGDETMPKQLTPRHQPDVRAGQVLASSRPSLSTGPGPEPV</sequence>
<protein>
    <submittedName>
        <fullName evidence="8">Anomalous homeobox protein-like</fullName>
    </submittedName>
</protein>
<keyword evidence="3 4" id="KW-0539">Nucleus</keyword>
<evidence type="ECO:0000256" key="2">
    <source>
        <dbReference type="ARBA" id="ARBA00023155"/>
    </source>
</evidence>
<proteinExistence type="predicted"/>
<feature type="region of interest" description="Disordered" evidence="5">
    <location>
        <begin position="30"/>
        <end position="140"/>
    </location>
</feature>
<evidence type="ECO:0000256" key="3">
    <source>
        <dbReference type="ARBA" id="ARBA00023242"/>
    </source>
</evidence>
<gene>
    <name evidence="8" type="primary">LOC111735671</name>
</gene>
<dbReference type="AlphaFoldDB" id="A0A6P6C6E1"/>
<comment type="subcellular location">
    <subcellularLocation>
        <location evidence="4">Nucleus</location>
    </subcellularLocation>
</comment>
<dbReference type="Gene3D" id="1.10.10.60">
    <property type="entry name" value="Homeodomain-like"/>
    <property type="match status" value="1"/>
</dbReference>
<dbReference type="GO" id="GO:0000981">
    <property type="term" value="F:DNA-binding transcription factor activity, RNA polymerase II-specific"/>
    <property type="evidence" value="ECO:0007669"/>
    <property type="project" value="InterPro"/>
</dbReference>
<dbReference type="InterPro" id="IPR001356">
    <property type="entry name" value="HD"/>
</dbReference>
<dbReference type="GO" id="GO:0005634">
    <property type="term" value="C:nucleus"/>
    <property type="evidence" value="ECO:0007669"/>
    <property type="project" value="UniProtKB-SubCell"/>
</dbReference>
<dbReference type="RefSeq" id="XP_023382923.1">
    <property type="nucleotide sequence ID" value="XM_023527155.1"/>
</dbReference>
<accession>A0A6P6C6E1</accession>
<evidence type="ECO:0000313" key="8">
    <source>
        <dbReference type="RefSeq" id="XP_023382923.1"/>
    </source>
</evidence>
<feature type="DNA-binding region" description="Homeobox" evidence="4">
    <location>
        <begin position="3"/>
        <end position="29"/>
    </location>
</feature>
<dbReference type="PROSITE" id="PS00027">
    <property type="entry name" value="HOMEOBOX_1"/>
    <property type="match status" value="1"/>
</dbReference>
<dbReference type="GeneID" id="111735671"/>